<comment type="caution">
    <text evidence="6">The sequence shown here is derived from an EMBL/GenBank/DDBJ whole genome shotgun (WGS) entry which is preliminary data.</text>
</comment>
<dbReference type="InterPro" id="IPR017850">
    <property type="entry name" value="Alkaline_phosphatase_core_sf"/>
</dbReference>
<reference evidence="6 7" key="1">
    <citation type="submission" date="2024-04" db="EMBL/GenBank/DDBJ databases">
        <title>Aurantiacibacter sp. DGU6 16S ribosomal RNA gene Genome sequencing and assembly.</title>
        <authorList>
            <person name="Park S."/>
        </authorList>
    </citation>
    <scope>NUCLEOTIDE SEQUENCE [LARGE SCALE GENOMIC DNA]</scope>
    <source>
        <strain evidence="6 7">DGU6</strain>
    </source>
</reference>
<evidence type="ECO:0000313" key="6">
    <source>
        <dbReference type="EMBL" id="MEL1249292.1"/>
    </source>
</evidence>
<evidence type="ECO:0000313" key="7">
    <source>
        <dbReference type="Proteomes" id="UP001497045"/>
    </source>
</evidence>
<keyword evidence="3" id="KW-0378">Hydrolase</keyword>
<feature type="domain" description="Sulfatase N-terminal" evidence="5">
    <location>
        <begin position="20"/>
        <end position="316"/>
    </location>
</feature>
<dbReference type="Pfam" id="PF00884">
    <property type="entry name" value="Sulfatase"/>
    <property type="match status" value="1"/>
</dbReference>
<dbReference type="RefSeq" id="WP_341671824.1">
    <property type="nucleotide sequence ID" value="NZ_JBBYHV010000001.1"/>
</dbReference>
<dbReference type="PANTHER" id="PTHR42693:SF53">
    <property type="entry name" value="ENDO-4-O-SULFATASE"/>
    <property type="match status" value="1"/>
</dbReference>
<evidence type="ECO:0000259" key="5">
    <source>
        <dbReference type="Pfam" id="PF00884"/>
    </source>
</evidence>
<evidence type="ECO:0000256" key="4">
    <source>
        <dbReference type="ARBA" id="ARBA00022837"/>
    </source>
</evidence>
<organism evidence="6 7">
    <name type="scientific">Aurantiacibacter gilvus</name>
    <dbReference type="NCBI Taxonomy" id="3139141"/>
    <lineage>
        <taxon>Bacteria</taxon>
        <taxon>Pseudomonadati</taxon>
        <taxon>Pseudomonadota</taxon>
        <taxon>Alphaproteobacteria</taxon>
        <taxon>Sphingomonadales</taxon>
        <taxon>Erythrobacteraceae</taxon>
        <taxon>Aurantiacibacter</taxon>
    </lineage>
</organism>
<keyword evidence="2" id="KW-0479">Metal-binding</keyword>
<proteinExistence type="inferred from homology"/>
<dbReference type="SUPFAM" id="SSF53649">
    <property type="entry name" value="Alkaline phosphatase-like"/>
    <property type="match status" value="1"/>
</dbReference>
<keyword evidence="4" id="KW-0106">Calcium</keyword>
<evidence type="ECO:0000256" key="1">
    <source>
        <dbReference type="ARBA" id="ARBA00008779"/>
    </source>
</evidence>
<dbReference type="InterPro" id="IPR050738">
    <property type="entry name" value="Sulfatase"/>
</dbReference>
<accession>A0ABU9IBZ6</accession>
<dbReference type="InterPro" id="IPR000917">
    <property type="entry name" value="Sulfatase_N"/>
</dbReference>
<dbReference type="Proteomes" id="UP001497045">
    <property type="component" value="Unassembled WGS sequence"/>
</dbReference>
<sequence length="447" mass="49322">MLSISPVTAQSPEGAEPVRPNVIVILADDVGVEAFRAYGGEHDTPNIDRLVREGVTFDHAFSTPLCSPSRTRLMTGMENARNYEAFAYLGPEQRTFGNLFSEAGYATAIVGKWQLGGNGFDGRTGITPTQAGFEESLVWQLEPGPQKGSRYWGATHWQDGGWTIHEDGFGSDFLNDYALSFLDQNADGPFFLYYPMVLVHDPFVTTPAERVGGNEQQNFGAMMRYMDRMVGRLLDRLDALDLTDNTLVIFTADNGTNRRIFSQRNGETIRGGKGQPTLTGTHVPLMMRWPGTIPAGERRSGLFDFIDVLPTIAEAASLPVSSEVDGVSQMAVAQGQADAARDTIFQHYAPGWVWPATRFVFDLERELYDDGRYVTLDFSNGAEIELDRQSLSVGDRERLARFEAILAEDRVPLDPTRYPWCVGEEPRVAGEDPVQVGCNSTPGGRAD</sequence>
<comment type="similarity">
    <text evidence="1">Belongs to the sulfatase family.</text>
</comment>
<dbReference type="PROSITE" id="PS00523">
    <property type="entry name" value="SULFATASE_1"/>
    <property type="match status" value="1"/>
</dbReference>
<keyword evidence="7" id="KW-1185">Reference proteome</keyword>
<evidence type="ECO:0000256" key="3">
    <source>
        <dbReference type="ARBA" id="ARBA00022801"/>
    </source>
</evidence>
<gene>
    <name evidence="6" type="ORF">AAEO60_01255</name>
</gene>
<protein>
    <submittedName>
        <fullName evidence="6">Sulfatase-like hydrolase/transferase</fullName>
    </submittedName>
</protein>
<dbReference type="EMBL" id="JBBYHV010000001">
    <property type="protein sequence ID" value="MEL1249292.1"/>
    <property type="molecule type" value="Genomic_DNA"/>
</dbReference>
<evidence type="ECO:0000256" key="2">
    <source>
        <dbReference type="ARBA" id="ARBA00022723"/>
    </source>
</evidence>
<name>A0ABU9IBZ6_9SPHN</name>
<dbReference type="InterPro" id="IPR024607">
    <property type="entry name" value="Sulfatase_CS"/>
</dbReference>
<dbReference type="PANTHER" id="PTHR42693">
    <property type="entry name" value="ARYLSULFATASE FAMILY MEMBER"/>
    <property type="match status" value="1"/>
</dbReference>
<dbReference type="Gene3D" id="3.40.720.10">
    <property type="entry name" value="Alkaline Phosphatase, subunit A"/>
    <property type="match status" value="1"/>
</dbReference>